<sequence>MTSPSSVRCAEGSLLRDSSNFYAWSQHILMMARDFDYGDLLAAYLKDGRTTIVFYFGVTDPNAHAVLALLPSFTQLVAQMDKLCDRIVSSSVSEDAKGSFYNDRIKDEPHRGAYKLMRAEHGLALTKDIPPFFSSLWFAKGSLHNRTQKDLTSFIQQLRQVLYYFY</sequence>
<keyword evidence="2" id="KW-1185">Reference proteome</keyword>
<dbReference type="EMBL" id="JBBJBU010000014">
    <property type="protein sequence ID" value="KAK7203035.1"/>
    <property type="molecule type" value="Genomic_DNA"/>
</dbReference>
<dbReference type="Proteomes" id="UP001498771">
    <property type="component" value="Unassembled WGS sequence"/>
</dbReference>
<name>A0ABR1EZK1_9ASCO</name>
<gene>
    <name evidence="1" type="ORF">BZA70DRAFT_302631</name>
</gene>
<evidence type="ECO:0000313" key="2">
    <source>
        <dbReference type="Proteomes" id="UP001498771"/>
    </source>
</evidence>
<organism evidence="1 2">
    <name type="scientific">Myxozyma melibiosi</name>
    <dbReference type="NCBI Taxonomy" id="54550"/>
    <lineage>
        <taxon>Eukaryota</taxon>
        <taxon>Fungi</taxon>
        <taxon>Dikarya</taxon>
        <taxon>Ascomycota</taxon>
        <taxon>Saccharomycotina</taxon>
        <taxon>Lipomycetes</taxon>
        <taxon>Lipomycetales</taxon>
        <taxon>Lipomycetaceae</taxon>
        <taxon>Myxozyma</taxon>
    </lineage>
</organism>
<reference evidence="1 2" key="1">
    <citation type="submission" date="2024-03" db="EMBL/GenBank/DDBJ databases">
        <title>Genome-scale model development and genomic sequencing of the oleaginous clade Lipomyces.</title>
        <authorList>
            <consortium name="Lawrence Berkeley National Laboratory"/>
            <person name="Czajka J.J."/>
            <person name="Han Y."/>
            <person name="Kim J."/>
            <person name="Mondo S.J."/>
            <person name="Hofstad B.A."/>
            <person name="Robles A."/>
            <person name="Haridas S."/>
            <person name="Riley R."/>
            <person name="LaButti K."/>
            <person name="Pangilinan J."/>
            <person name="Andreopoulos W."/>
            <person name="Lipzen A."/>
            <person name="Yan J."/>
            <person name="Wang M."/>
            <person name="Ng V."/>
            <person name="Grigoriev I.V."/>
            <person name="Spatafora J.W."/>
            <person name="Magnuson J.K."/>
            <person name="Baker S.E."/>
            <person name="Pomraning K.R."/>
        </authorList>
    </citation>
    <scope>NUCLEOTIDE SEQUENCE [LARGE SCALE GENOMIC DNA]</scope>
    <source>
        <strain evidence="1 2">Phaff 52-87</strain>
    </source>
</reference>
<dbReference type="GeneID" id="90040250"/>
<evidence type="ECO:0008006" key="3">
    <source>
        <dbReference type="Google" id="ProtNLM"/>
    </source>
</evidence>
<accession>A0ABR1EZK1</accession>
<comment type="caution">
    <text evidence="1">The sequence shown here is derived from an EMBL/GenBank/DDBJ whole genome shotgun (WGS) entry which is preliminary data.</text>
</comment>
<dbReference type="RefSeq" id="XP_064766068.1">
    <property type="nucleotide sequence ID" value="XM_064914738.1"/>
</dbReference>
<protein>
    <recommendedName>
        <fullName evidence="3">Retrotransposon Copia-like N-terminal domain-containing protein</fullName>
    </recommendedName>
</protein>
<proteinExistence type="predicted"/>
<evidence type="ECO:0000313" key="1">
    <source>
        <dbReference type="EMBL" id="KAK7203035.1"/>
    </source>
</evidence>